<dbReference type="NCBIfam" id="NF008396">
    <property type="entry name" value="PRK11194.1"/>
    <property type="match status" value="1"/>
</dbReference>
<evidence type="ECO:0000256" key="1">
    <source>
        <dbReference type="ARBA" id="ARBA00004496"/>
    </source>
</evidence>
<dbReference type="InterPro" id="IPR048641">
    <property type="entry name" value="RlmN_N"/>
</dbReference>
<feature type="binding site" evidence="14">
    <location>
        <position position="140"/>
    </location>
    <ligand>
        <name>[4Fe-4S] cluster</name>
        <dbReference type="ChEBI" id="CHEBI:49883"/>
        <note>4Fe-4S-S-AdoMet</note>
    </ligand>
</feature>
<feature type="binding site" evidence="14">
    <location>
        <position position="137"/>
    </location>
    <ligand>
        <name>[4Fe-4S] cluster</name>
        <dbReference type="ChEBI" id="CHEBI:49883"/>
        <note>4Fe-4S-S-AdoMet</note>
    </ligand>
</feature>
<evidence type="ECO:0000256" key="11">
    <source>
        <dbReference type="ARBA" id="ARBA00023004"/>
    </source>
</evidence>
<dbReference type="PROSITE" id="PS51918">
    <property type="entry name" value="RADICAL_SAM"/>
    <property type="match status" value="1"/>
</dbReference>
<dbReference type="SUPFAM" id="SSF102114">
    <property type="entry name" value="Radical SAM enzymes"/>
    <property type="match status" value="1"/>
</dbReference>
<keyword evidence="5 14" id="KW-0698">rRNA processing</keyword>
<keyword evidence="6 14" id="KW-0489">Methyltransferase</keyword>
<feature type="binding site" evidence="14">
    <location>
        <position position="133"/>
    </location>
    <ligand>
        <name>[4Fe-4S] cluster</name>
        <dbReference type="ChEBI" id="CHEBI:49883"/>
        <note>4Fe-4S-S-AdoMet</note>
    </ligand>
</feature>
<dbReference type="Pfam" id="PF21016">
    <property type="entry name" value="RlmN_N"/>
    <property type="match status" value="1"/>
</dbReference>
<comment type="caution">
    <text evidence="16">The sequence shown here is derived from an EMBL/GenBank/DDBJ whole genome shotgun (WGS) entry which is preliminary data.</text>
</comment>
<sequence>MSQLNETVSPSTPAVSVTSEKKNGKINLLDLSRKQMRQFFVDMGEKPFRADQVMKWMYHYCYDDFEQMTDINKVLRAKLQQVAEIKAPEVAEEQRSSDGTIKWAITVGDQQVETVYIPEDERATLCVSSQVGCALECKFCSTAQQGFNRNLRVSEIIGQVWRAAKIIGSLKSSGRRPITNVVMMGMGEPLLNLNNVVPAMEIMMDDFGFGLSKRRVTLSTSGVVPALDKLGDMIDVALAISLHAPTDDIRDDIVPINRKYNIEEFLAGVRRYLAKSNANQGRVTVEYVMLDHVNDSVEQAHQLAECLKDTPSKINLIPWNPFPGAPYGRSSNSRIDRFSKVLMEHGFTTIVRKTRGDDIDAACGQLAGDVIDRTKRTMKKRLTGEPIQVKTV</sequence>
<dbReference type="HAMAP" id="MF_01849">
    <property type="entry name" value="RNA_methyltr_RlmN"/>
    <property type="match status" value="1"/>
</dbReference>
<dbReference type="NCBIfam" id="TIGR00048">
    <property type="entry name" value="rRNA_mod_RlmN"/>
    <property type="match status" value="1"/>
</dbReference>
<evidence type="ECO:0000256" key="13">
    <source>
        <dbReference type="ARBA" id="ARBA00023157"/>
    </source>
</evidence>
<feature type="disulfide bond" description="(transient)" evidence="14">
    <location>
        <begin position="126"/>
        <end position="363"/>
    </location>
</feature>
<evidence type="ECO:0000256" key="3">
    <source>
        <dbReference type="ARBA" id="ARBA00022485"/>
    </source>
</evidence>
<keyword evidence="17" id="KW-1185">Reference proteome</keyword>
<evidence type="ECO:0000256" key="7">
    <source>
        <dbReference type="ARBA" id="ARBA00022679"/>
    </source>
</evidence>
<evidence type="ECO:0000256" key="5">
    <source>
        <dbReference type="ARBA" id="ARBA00022552"/>
    </source>
</evidence>
<dbReference type="EC" id="2.1.1.192" evidence="14"/>
<evidence type="ECO:0000256" key="14">
    <source>
        <dbReference type="HAMAP-Rule" id="MF_01849"/>
    </source>
</evidence>
<dbReference type="Pfam" id="PF04055">
    <property type="entry name" value="Radical_SAM"/>
    <property type="match status" value="1"/>
</dbReference>
<evidence type="ECO:0000256" key="6">
    <source>
        <dbReference type="ARBA" id="ARBA00022603"/>
    </source>
</evidence>
<comment type="function">
    <text evidence="14">Specifically methylates position 2 of adenine 2503 in 23S rRNA and position 2 of adenine 37 in tRNAs. m2A2503 modification seems to play a crucial role in the proofreading step occurring at the peptidyl transferase center and thus would serve to optimize ribosomal fidelity.</text>
</comment>
<dbReference type="InterPro" id="IPR013785">
    <property type="entry name" value="Aldolase_TIM"/>
</dbReference>
<dbReference type="PANTHER" id="PTHR30544">
    <property type="entry name" value="23S RRNA METHYLTRANSFERASE"/>
    <property type="match status" value="1"/>
</dbReference>
<evidence type="ECO:0000256" key="12">
    <source>
        <dbReference type="ARBA" id="ARBA00023014"/>
    </source>
</evidence>
<dbReference type="InterPro" id="IPR027492">
    <property type="entry name" value="RNA_MTrfase_RlmN"/>
</dbReference>
<evidence type="ECO:0000256" key="4">
    <source>
        <dbReference type="ARBA" id="ARBA00022490"/>
    </source>
</evidence>
<keyword evidence="13 14" id="KW-1015">Disulfide bond</keyword>
<dbReference type="CDD" id="cd01335">
    <property type="entry name" value="Radical_SAM"/>
    <property type="match status" value="1"/>
</dbReference>
<dbReference type="InterPro" id="IPR040072">
    <property type="entry name" value="Methyltransferase_A"/>
</dbReference>
<feature type="binding site" evidence="14">
    <location>
        <begin position="241"/>
        <end position="243"/>
    </location>
    <ligand>
        <name>S-adenosyl-L-methionine</name>
        <dbReference type="ChEBI" id="CHEBI:59789"/>
    </ligand>
</feature>
<name>A0ABU4SME3_9GAMM</name>
<dbReference type="PANTHER" id="PTHR30544:SF5">
    <property type="entry name" value="RADICAL SAM CORE DOMAIN-CONTAINING PROTEIN"/>
    <property type="match status" value="1"/>
</dbReference>
<comment type="similarity">
    <text evidence="2 14">Belongs to the radical SAM superfamily. RlmN family.</text>
</comment>
<proteinExistence type="inferred from homology"/>
<comment type="catalytic activity">
    <reaction evidence="14">
        <text>adenosine(37) in tRNA + 2 reduced [2Fe-2S]-[ferredoxin] + 2 S-adenosyl-L-methionine = 2-methyladenosine(37) in tRNA + 5'-deoxyadenosine + L-methionine + 2 oxidized [2Fe-2S]-[ferredoxin] + S-adenosyl-L-homocysteine</text>
        <dbReference type="Rhea" id="RHEA:43332"/>
        <dbReference type="Rhea" id="RHEA-COMP:10000"/>
        <dbReference type="Rhea" id="RHEA-COMP:10001"/>
        <dbReference type="Rhea" id="RHEA-COMP:10162"/>
        <dbReference type="Rhea" id="RHEA-COMP:10485"/>
        <dbReference type="ChEBI" id="CHEBI:17319"/>
        <dbReference type="ChEBI" id="CHEBI:33737"/>
        <dbReference type="ChEBI" id="CHEBI:33738"/>
        <dbReference type="ChEBI" id="CHEBI:57844"/>
        <dbReference type="ChEBI" id="CHEBI:57856"/>
        <dbReference type="ChEBI" id="CHEBI:59789"/>
        <dbReference type="ChEBI" id="CHEBI:74411"/>
        <dbReference type="ChEBI" id="CHEBI:74497"/>
        <dbReference type="EC" id="2.1.1.192"/>
    </reaction>
</comment>
<dbReference type="Gene3D" id="3.20.20.70">
    <property type="entry name" value="Aldolase class I"/>
    <property type="match status" value="1"/>
</dbReference>
<dbReference type="SFLD" id="SFLDS00029">
    <property type="entry name" value="Radical_SAM"/>
    <property type="match status" value="1"/>
</dbReference>
<dbReference type="Proteomes" id="UP001271640">
    <property type="component" value="Unassembled WGS sequence"/>
</dbReference>
<gene>
    <name evidence="16" type="primary">trmG/rlmN</name>
    <name evidence="14" type="synonym">rlmN</name>
    <name evidence="16" type="ORF">FE394_11475</name>
</gene>
<organism evidence="16 17">
    <name type="scientific">Xenorhabdus littoralis</name>
    <dbReference type="NCBI Taxonomy" id="2582835"/>
    <lineage>
        <taxon>Bacteria</taxon>
        <taxon>Pseudomonadati</taxon>
        <taxon>Pseudomonadota</taxon>
        <taxon>Gammaproteobacteria</taxon>
        <taxon>Enterobacterales</taxon>
        <taxon>Morganellaceae</taxon>
        <taxon>Xenorhabdus</taxon>
    </lineage>
</organism>
<feature type="active site" description="Proton acceptor" evidence="14">
    <location>
        <position position="113"/>
    </location>
</feature>
<evidence type="ECO:0000256" key="8">
    <source>
        <dbReference type="ARBA" id="ARBA00022691"/>
    </source>
</evidence>
<feature type="binding site" evidence="14">
    <location>
        <begin position="187"/>
        <end position="188"/>
    </location>
    <ligand>
        <name>S-adenosyl-L-methionine</name>
        <dbReference type="ChEBI" id="CHEBI:59789"/>
    </ligand>
</feature>
<dbReference type="GO" id="GO:0032259">
    <property type="term" value="P:methylation"/>
    <property type="evidence" value="ECO:0007669"/>
    <property type="project" value="UniProtKB-KW"/>
</dbReference>
<feature type="active site" description="S-methylcysteine intermediate" evidence="14">
    <location>
        <position position="363"/>
    </location>
</feature>
<keyword evidence="9 14" id="KW-0819">tRNA processing</keyword>
<keyword evidence="12 14" id="KW-0411">Iron-sulfur</keyword>
<dbReference type="PIRSF" id="PIRSF006004">
    <property type="entry name" value="CHP00048"/>
    <property type="match status" value="1"/>
</dbReference>
<evidence type="ECO:0000256" key="2">
    <source>
        <dbReference type="ARBA" id="ARBA00007544"/>
    </source>
</evidence>
<evidence type="ECO:0000259" key="15">
    <source>
        <dbReference type="PROSITE" id="PS51918"/>
    </source>
</evidence>
<dbReference type="EMBL" id="VCDP01000039">
    <property type="protein sequence ID" value="MDX7999812.1"/>
    <property type="molecule type" value="Genomic_DNA"/>
</dbReference>
<reference evidence="17" key="1">
    <citation type="journal article" date="2024" name="Toxins">
        <title>Genome Sequence Analysis of Native Xenorhabdus Strains Isolated from Entomopathogenic Nematodes in Argentina.</title>
        <authorList>
            <person name="Palma L."/>
            <person name="Frizzo L."/>
            <person name="Kaiser S."/>
            <person name="Berry C."/>
            <person name="Caballero P."/>
            <person name="Bode H.B."/>
            <person name="Del Valle E.E."/>
        </authorList>
    </citation>
    <scope>NUCLEOTIDE SEQUENCE [LARGE SCALE GENOMIC DNA]</scope>
    <source>
        <strain evidence="17">Reich</strain>
    </source>
</reference>
<protein>
    <recommendedName>
        <fullName evidence="14">Dual-specificity RNA methyltransferase RlmN</fullName>
        <ecNumber evidence="14">2.1.1.192</ecNumber>
    </recommendedName>
    <alternativeName>
        <fullName evidence="14">23S rRNA (adenine(2503)-C(2))-methyltransferase</fullName>
    </alternativeName>
    <alternativeName>
        <fullName evidence="14">23S rRNA m2A2503 methyltransferase</fullName>
    </alternativeName>
    <alternativeName>
        <fullName evidence="14">Ribosomal RNA large subunit methyltransferase N</fullName>
    </alternativeName>
    <alternativeName>
        <fullName evidence="14">tRNA (adenine(37)-C(2))-methyltransferase</fullName>
    </alternativeName>
    <alternativeName>
        <fullName evidence="14">tRNA m2A37 methyltransferase</fullName>
    </alternativeName>
</protein>
<feature type="binding site" evidence="14">
    <location>
        <position position="320"/>
    </location>
    <ligand>
        <name>S-adenosyl-L-methionine</name>
        <dbReference type="ChEBI" id="CHEBI:59789"/>
    </ligand>
</feature>
<keyword evidence="4 14" id="KW-0963">Cytoplasm</keyword>
<keyword evidence="7 14" id="KW-0808">Transferase</keyword>
<keyword evidence="3 14" id="KW-0004">4Fe-4S</keyword>
<accession>A0ABU4SME3</accession>
<dbReference type="SFLD" id="SFLDG01062">
    <property type="entry name" value="methyltransferase_(Class_A)"/>
    <property type="match status" value="1"/>
</dbReference>
<dbReference type="InterPro" id="IPR004383">
    <property type="entry name" value="rRNA_lsu_MTrfase_RlmN/Cfr"/>
</dbReference>
<keyword evidence="10 14" id="KW-0479">Metal-binding</keyword>
<keyword evidence="11 14" id="KW-0408">Iron</keyword>
<dbReference type="InterPro" id="IPR007197">
    <property type="entry name" value="rSAM"/>
</dbReference>
<comment type="catalytic activity">
    <reaction evidence="14">
        <text>adenosine(2503) in 23S rRNA + 2 reduced [2Fe-2S]-[ferredoxin] + 2 S-adenosyl-L-methionine = 2-methyladenosine(2503) in 23S rRNA + 5'-deoxyadenosine + L-methionine + 2 oxidized [2Fe-2S]-[ferredoxin] + S-adenosyl-L-homocysteine</text>
        <dbReference type="Rhea" id="RHEA:42916"/>
        <dbReference type="Rhea" id="RHEA-COMP:10000"/>
        <dbReference type="Rhea" id="RHEA-COMP:10001"/>
        <dbReference type="Rhea" id="RHEA-COMP:10152"/>
        <dbReference type="Rhea" id="RHEA-COMP:10282"/>
        <dbReference type="ChEBI" id="CHEBI:17319"/>
        <dbReference type="ChEBI" id="CHEBI:33737"/>
        <dbReference type="ChEBI" id="CHEBI:33738"/>
        <dbReference type="ChEBI" id="CHEBI:57844"/>
        <dbReference type="ChEBI" id="CHEBI:57856"/>
        <dbReference type="ChEBI" id="CHEBI:59789"/>
        <dbReference type="ChEBI" id="CHEBI:74411"/>
        <dbReference type="ChEBI" id="CHEBI:74497"/>
        <dbReference type="EC" id="2.1.1.192"/>
    </reaction>
</comment>
<dbReference type="InterPro" id="IPR058240">
    <property type="entry name" value="rSAM_sf"/>
</dbReference>
<dbReference type="SFLD" id="SFLDF00275">
    <property type="entry name" value="adenosine_C2_methyltransferase"/>
    <property type="match status" value="1"/>
</dbReference>
<dbReference type="RefSeq" id="WP_319926529.1">
    <property type="nucleotide sequence ID" value="NZ_VCDO01000019.1"/>
</dbReference>
<comment type="cofactor">
    <cofactor evidence="14">
        <name>[4Fe-4S] cluster</name>
        <dbReference type="ChEBI" id="CHEBI:49883"/>
    </cofactor>
    <text evidence="14">Binds 1 [4Fe-4S] cluster. The cluster is coordinated with 3 cysteines and an exchangeable S-adenosyl-L-methionine.</text>
</comment>
<feature type="binding site" evidence="14">
    <location>
        <position position="219"/>
    </location>
    <ligand>
        <name>S-adenosyl-L-methionine</name>
        <dbReference type="ChEBI" id="CHEBI:59789"/>
    </ligand>
</feature>
<comment type="subcellular location">
    <subcellularLocation>
        <location evidence="1 14">Cytoplasm</location>
    </subcellularLocation>
</comment>
<evidence type="ECO:0000313" key="17">
    <source>
        <dbReference type="Proteomes" id="UP001271640"/>
    </source>
</evidence>
<feature type="domain" description="Radical SAM core" evidence="15">
    <location>
        <begin position="119"/>
        <end position="357"/>
    </location>
</feature>
<keyword evidence="8 14" id="KW-0949">S-adenosyl-L-methionine</keyword>
<evidence type="ECO:0000313" key="16">
    <source>
        <dbReference type="EMBL" id="MDX7999812.1"/>
    </source>
</evidence>
<evidence type="ECO:0000256" key="9">
    <source>
        <dbReference type="ARBA" id="ARBA00022694"/>
    </source>
</evidence>
<dbReference type="Gene3D" id="1.10.150.530">
    <property type="match status" value="1"/>
</dbReference>
<evidence type="ECO:0000256" key="10">
    <source>
        <dbReference type="ARBA" id="ARBA00022723"/>
    </source>
</evidence>
<comment type="miscellaneous">
    <text evidence="14">Reaction proceeds by a ping-pong mechanism involving intermediate methylation of a conserved cysteine residue.</text>
</comment>
<dbReference type="GO" id="GO:0008168">
    <property type="term" value="F:methyltransferase activity"/>
    <property type="evidence" value="ECO:0007669"/>
    <property type="project" value="UniProtKB-KW"/>
</dbReference>